<dbReference type="Proteomes" id="UP000178129">
    <property type="component" value="Unassembled WGS sequence"/>
</dbReference>
<comment type="caution">
    <text evidence="2">The sequence shown here is derived from an EMBL/GenBank/DDBJ whole genome shotgun (WGS) entry which is preliminary data.</text>
</comment>
<protein>
    <submittedName>
        <fullName evidence="2">Uncharacterized protein</fullName>
    </submittedName>
</protein>
<gene>
    <name evidence="2" type="ORF">RCO7_14851</name>
</gene>
<accession>A0A1E1L8B6</accession>
<reference evidence="3" key="1">
    <citation type="submission" date="2016-03" db="EMBL/GenBank/DDBJ databases">
        <authorList>
            <person name="Ploux O."/>
        </authorList>
    </citation>
    <scope>NUCLEOTIDE SEQUENCE [LARGE SCALE GENOMIC DNA]</scope>
    <source>
        <strain evidence="3">UK7</strain>
    </source>
</reference>
<evidence type="ECO:0000313" key="2">
    <source>
        <dbReference type="EMBL" id="CZT05888.1"/>
    </source>
</evidence>
<dbReference type="InParanoid" id="A0A1E1L8B6"/>
<feature type="region of interest" description="Disordered" evidence="1">
    <location>
        <begin position="87"/>
        <end position="114"/>
    </location>
</feature>
<evidence type="ECO:0000313" key="3">
    <source>
        <dbReference type="Proteomes" id="UP000178129"/>
    </source>
</evidence>
<evidence type="ECO:0000256" key="1">
    <source>
        <dbReference type="SAM" id="MobiDB-lite"/>
    </source>
</evidence>
<proteinExistence type="predicted"/>
<sequence>MPRPASPPVNRLFNPLHSDPILSYLTHRIRPSDLYVLSRRILTRPLSTPASQRDRSYLTEHYIPSVDLPIFYNNTNSTVFLLRSPAHSLPESNRNHNQAKRPQAADIKEALELK</sequence>
<organism evidence="2 3">
    <name type="scientific">Rhynchosporium graminicola</name>
    <dbReference type="NCBI Taxonomy" id="2792576"/>
    <lineage>
        <taxon>Eukaryota</taxon>
        <taxon>Fungi</taxon>
        <taxon>Dikarya</taxon>
        <taxon>Ascomycota</taxon>
        <taxon>Pezizomycotina</taxon>
        <taxon>Leotiomycetes</taxon>
        <taxon>Helotiales</taxon>
        <taxon>Ploettnerulaceae</taxon>
        <taxon>Rhynchosporium</taxon>
    </lineage>
</organism>
<dbReference type="AlphaFoldDB" id="A0A1E1L8B6"/>
<keyword evidence="3" id="KW-1185">Reference proteome</keyword>
<name>A0A1E1L8B6_9HELO</name>
<dbReference type="EMBL" id="FJUW01000037">
    <property type="protein sequence ID" value="CZT05888.1"/>
    <property type="molecule type" value="Genomic_DNA"/>
</dbReference>